<dbReference type="Proteomes" id="UP000824073">
    <property type="component" value="Unassembled WGS sequence"/>
</dbReference>
<evidence type="ECO:0000259" key="3">
    <source>
        <dbReference type="PROSITE" id="PS51272"/>
    </source>
</evidence>
<dbReference type="PROSITE" id="PS51272">
    <property type="entry name" value="SLH"/>
    <property type="match status" value="1"/>
</dbReference>
<evidence type="ECO:0000313" key="4">
    <source>
        <dbReference type="EMBL" id="HIU43107.1"/>
    </source>
</evidence>
<evidence type="ECO:0000313" key="5">
    <source>
        <dbReference type="Proteomes" id="UP000824073"/>
    </source>
</evidence>
<protein>
    <recommendedName>
        <fullName evidence="3">SLH domain-containing protein</fullName>
    </recommendedName>
</protein>
<proteinExistence type="predicted"/>
<keyword evidence="1" id="KW-0677">Repeat</keyword>
<dbReference type="EMBL" id="DVMR01000026">
    <property type="protein sequence ID" value="HIU43107.1"/>
    <property type="molecule type" value="Genomic_DNA"/>
</dbReference>
<dbReference type="InterPro" id="IPR001119">
    <property type="entry name" value="SLH_dom"/>
</dbReference>
<feature type="signal peptide" evidence="2">
    <location>
        <begin position="1"/>
        <end position="27"/>
    </location>
</feature>
<reference evidence="4" key="2">
    <citation type="journal article" date="2021" name="PeerJ">
        <title>Extensive microbial diversity within the chicken gut microbiome revealed by metagenomics and culture.</title>
        <authorList>
            <person name="Gilroy R."/>
            <person name="Ravi A."/>
            <person name="Getino M."/>
            <person name="Pursley I."/>
            <person name="Horton D.L."/>
            <person name="Alikhan N.F."/>
            <person name="Baker D."/>
            <person name="Gharbi K."/>
            <person name="Hall N."/>
            <person name="Watson M."/>
            <person name="Adriaenssens E.M."/>
            <person name="Foster-Nyarko E."/>
            <person name="Jarju S."/>
            <person name="Secka A."/>
            <person name="Antonio M."/>
            <person name="Oren A."/>
            <person name="Chaudhuri R.R."/>
            <person name="La Ragione R."/>
            <person name="Hildebrand F."/>
            <person name="Pallen M.J."/>
        </authorList>
    </citation>
    <scope>NUCLEOTIDE SEQUENCE</scope>
    <source>
        <strain evidence="4">CHK191-8634</strain>
    </source>
</reference>
<feature type="domain" description="SLH" evidence="3">
    <location>
        <begin position="87"/>
        <end position="150"/>
    </location>
</feature>
<evidence type="ECO:0000256" key="1">
    <source>
        <dbReference type="ARBA" id="ARBA00022737"/>
    </source>
</evidence>
<reference evidence="4" key="1">
    <citation type="submission" date="2020-10" db="EMBL/GenBank/DDBJ databases">
        <authorList>
            <person name="Gilroy R."/>
        </authorList>
    </citation>
    <scope>NUCLEOTIDE SEQUENCE</scope>
    <source>
        <strain evidence="4">CHK191-8634</strain>
    </source>
</reference>
<accession>A0A9D1LLF1</accession>
<gene>
    <name evidence="4" type="ORF">IAB67_02285</name>
</gene>
<evidence type="ECO:0000256" key="2">
    <source>
        <dbReference type="SAM" id="SignalP"/>
    </source>
</evidence>
<comment type="caution">
    <text evidence="4">The sequence shown here is derived from an EMBL/GenBank/DDBJ whole genome shotgun (WGS) entry which is preliminary data.</text>
</comment>
<organism evidence="4 5">
    <name type="scientific">Candidatus Ventrousia excrementavium</name>
    <dbReference type="NCBI Taxonomy" id="2840961"/>
    <lineage>
        <taxon>Bacteria</taxon>
        <taxon>Bacillati</taxon>
        <taxon>Bacillota</taxon>
        <taxon>Clostridia</taxon>
        <taxon>Eubacteriales</taxon>
        <taxon>Clostridiaceae</taxon>
        <taxon>Clostridiaceae incertae sedis</taxon>
        <taxon>Candidatus Ventrousia</taxon>
    </lineage>
</organism>
<dbReference type="AlphaFoldDB" id="A0A9D1LLF1"/>
<sequence length="631" mass="69192">MNRMTRKLTAALLALCLCASLMLPAAAADSSADPDFLKAEALKVMGLLKGSDQGYELDRAPTRIEAVIMLIRLLGEENEALYSTEEYTHPFVDAPGWEGASDYLAYAYSTGLTTGVDATHFDPEATASAQMFATFVLRALGYEDGDQGSVWDKWQSLLESGVAVPDDVDLNSFLRGDMVSLCYAALDAQVQGTELTLAEKLVEDGHVSDLALRIGRVITGQEVTADSELSDIMAYLYASVRDDLSVSYMSETAMTPENVEGFLGTDEVEFVEGLAVEPMMLAQAHSVCLVRLPEGADVEAAKQTIRENVNPRKWICVGVDESNVYVESIDNLVLLAMDNNCGAGIAAAFRALDGSLLTPDANGMIKLGDTYIESPSAMDRDSITRFAEKMIALRDQNFSDNNVYLSIIPDKSYYARDEIANYLNHESMTAALREWLYDWNMVELSGAMELSDYYLTDPHWDQQDILDVVDLLGEAMGFAIDHDAFSAESYDGFVGSYGRLVQDIEPETITWLHSSYTDAATVDNMQTPDGTMVYNTDLLGSDTAYNVFLSGLSPLTVIESPEAERDKHLVLFSDSYGSSLAPLLLEQYSRITVVDLRFMPSNMLSQYVDFEGADVLMLFGAAVVNNSSILK</sequence>
<feature type="chain" id="PRO_5038781415" description="SLH domain-containing protein" evidence="2">
    <location>
        <begin position="28"/>
        <end position="631"/>
    </location>
</feature>
<name>A0A9D1LLF1_9CLOT</name>
<keyword evidence="2" id="KW-0732">Signal</keyword>